<dbReference type="InParanoid" id="A0A7J6JRC1"/>
<feature type="region of interest" description="Disordered" evidence="1">
    <location>
        <begin position="488"/>
        <end position="513"/>
    </location>
</feature>
<organism evidence="2 3">
    <name type="scientific">Colletotrichum fructicola (strain Nara gc5)</name>
    <name type="common">Anthracnose fungus</name>
    <name type="synonym">Colletotrichum gloeosporioides (strain Nara gc5)</name>
    <dbReference type="NCBI Taxonomy" id="1213859"/>
    <lineage>
        <taxon>Eukaryota</taxon>
        <taxon>Fungi</taxon>
        <taxon>Dikarya</taxon>
        <taxon>Ascomycota</taxon>
        <taxon>Pezizomycotina</taxon>
        <taxon>Sordariomycetes</taxon>
        <taxon>Hypocreomycetidae</taxon>
        <taxon>Glomerellales</taxon>
        <taxon>Glomerellaceae</taxon>
        <taxon>Colletotrichum</taxon>
        <taxon>Colletotrichum gloeosporioides species complex</taxon>
    </lineage>
</organism>
<feature type="compositionally biased region" description="Low complexity" evidence="1">
    <location>
        <begin position="504"/>
        <end position="513"/>
    </location>
</feature>
<comment type="caution">
    <text evidence="2">The sequence shown here is derived from an EMBL/GenBank/DDBJ whole genome shotgun (WGS) entry which is preliminary data.</text>
</comment>
<dbReference type="Proteomes" id="UP000011096">
    <property type="component" value="Unassembled WGS sequence"/>
</dbReference>
<protein>
    <submittedName>
        <fullName evidence="2">Uncharacterized protein</fullName>
    </submittedName>
</protein>
<dbReference type="GeneID" id="43619276"/>
<gene>
    <name evidence="2" type="ORF">CGGC5_v002283</name>
</gene>
<keyword evidence="3" id="KW-1185">Reference proteome</keyword>
<dbReference type="EMBL" id="ANPB02000001">
    <property type="protein sequence ID" value="KAF4493085.1"/>
    <property type="molecule type" value="Genomic_DNA"/>
</dbReference>
<feature type="region of interest" description="Disordered" evidence="1">
    <location>
        <begin position="187"/>
        <end position="210"/>
    </location>
</feature>
<feature type="region of interest" description="Disordered" evidence="1">
    <location>
        <begin position="154"/>
        <end position="173"/>
    </location>
</feature>
<feature type="region of interest" description="Disordered" evidence="1">
    <location>
        <begin position="65"/>
        <end position="112"/>
    </location>
</feature>
<evidence type="ECO:0000256" key="1">
    <source>
        <dbReference type="SAM" id="MobiDB-lite"/>
    </source>
</evidence>
<dbReference type="OrthoDB" id="4837591at2759"/>
<evidence type="ECO:0000313" key="2">
    <source>
        <dbReference type="EMBL" id="KAF4493085.1"/>
    </source>
</evidence>
<accession>A0A7J6JRC1</accession>
<proteinExistence type="predicted"/>
<dbReference type="AlphaFoldDB" id="A0A7J6JRC1"/>
<evidence type="ECO:0000313" key="3">
    <source>
        <dbReference type="Proteomes" id="UP000011096"/>
    </source>
</evidence>
<feature type="compositionally biased region" description="Low complexity" evidence="1">
    <location>
        <begin position="196"/>
        <end position="210"/>
    </location>
</feature>
<feature type="compositionally biased region" description="Basic and acidic residues" evidence="1">
    <location>
        <begin position="89"/>
        <end position="112"/>
    </location>
</feature>
<sequence>MVSRHRVDRDELAAHIEANNRAANLLRASFNDPSIRTFSIGFTGGPSAPPQTAQPRWLDNMCFTRFSAQSDPPPPPQQQQQTTGYRAAPRRESVSAPRHDFHDRDCGDRPRRDALPDVWYDDFWHDPSSAHRHSGFLETAMEADGQRTISGKRKMTGTPVAANKKQKMSPENGTSAFQAALVSEGADGALDSESTADGAVGTDGGAQDAGLDAENVQTPAEPTPTWGSSKTFLEATVDEAIDQGKYKATLDSIWPKTREWAADGDEIETYADAVSQIAVSKWAKLTVRKVKLKLDAIREGTYRELSRRNEKQYSCAFTDWWTTIRLHRRFITDSEYRALRDSGFVKVIRWEVNDIPPFDERFRDYLQENVRAAGGAMGPLQNVAMGHLQNMKTAGAVQPAPPAPKPVQDARVEDQRRRLSELALHCLRDHVMSPGMTSYMTDLTDHAASLLNLRNKDDMRLSARDVDAVISDQWRVYNGDGKVAENAKAASSWYWSRKQEKQTQQKQQTQQQQ</sequence>
<reference evidence="2 3" key="1">
    <citation type="submission" date="2012-08" db="EMBL/GenBank/DDBJ databases">
        <authorList>
            <person name="Gan P.H.P."/>
            <person name="Ikeda K."/>
            <person name="Irieda H."/>
            <person name="Narusaka M."/>
            <person name="O'Connell R.J."/>
            <person name="Narusaka Y."/>
            <person name="Takano Y."/>
            <person name="Kubo Y."/>
            <person name="Shirasu K."/>
        </authorList>
    </citation>
    <scope>NUCLEOTIDE SEQUENCE [LARGE SCALE GENOMIC DNA]</scope>
    <source>
        <strain evidence="2 3">Nara gc5</strain>
    </source>
</reference>
<reference evidence="2 3" key="2">
    <citation type="submission" date="2020-04" db="EMBL/GenBank/DDBJ databases">
        <title>Genome sequencing and assembly of multiple isolates from the Colletotrichum gloeosporioides species complex.</title>
        <authorList>
            <person name="Gan P."/>
            <person name="Shirasu K."/>
        </authorList>
    </citation>
    <scope>NUCLEOTIDE SEQUENCE [LARGE SCALE GENOMIC DNA]</scope>
    <source>
        <strain evidence="2 3">Nara gc5</strain>
    </source>
</reference>
<dbReference type="RefSeq" id="XP_031885564.1">
    <property type="nucleotide sequence ID" value="XM_032035267.1"/>
</dbReference>
<name>A0A7J6JRC1_COLFN</name>